<dbReference type="AlphaFoldDB" id="A0A0B1T1V8"/>
<sequence length="50" mass="5374">TSSSTSTLRSTRAKVSFVVVDSDICKIEGEGDQPASATEVREIKGDTEER</sequence>
<feature type="region of interest" description="Disordered" evidence="1">
    <location>
        <begin position="28"/>
        <end position="50"/>
    </location>
</feature>
<gene>
    <name evidence="2" type="ORF">OESDEN_08933</name>
</gene>
<accession>A0A0B1T1V8</accession>
<keyword evidence="3" id="KW-1185">Reference proteome</keyword>
<dbReference type="EMBL" id="KN552256">
    <property type="protein sequence ID" value="KHJ91209.1"/>
    <property type="molecule type" value="Genomic_DNA"/>
</dbReference>
<evidence type="ECO:0000313" key="3">
    <source>
        <dbReference type="Proteomes" id="UP000053660"/>
    </source>
</evidence>
<evidence type="ECO:0000313" key="2">
    <source>
        <dbReference type="EMBL" id="KHJ91209.1"/>
    </source>
</evidence>
<feature type="compositionally biased region" description="Basic and acidic residues" evidence="1">
    <location>
        <begin position="39"/>
        <end position="50"/>
    </location>
</feature>
<name>A0A0B1T1V8_OESDE</name>
<organism evidence="2 3">
    <name type="scientific">Oesophagostomum dentatum</name>
    <name type="common">Nodular worm</name>
    <dbReference type="NCBI Taxonomy" id="61180"/>
    <lineage>
        <taxon>Eukaryota</taxon>
        <taxon>Metazoa</taxon>
        <taxon>Ecdysozoa</taxon>
        <taxon>Nematoda</taxon>
        <taxon>Chromadorea</taxon>
        <taxon>Rhabditida</taxon>
        <taxon>Rhabditina</taxon>
        <taxon>Rhabditomorpha</taxon>
        <taxon>Strongyloidea</taxon>
        <taxon>Strongylidae</taxon>
        <taxon>Oesophagostomum</taxon>
    </lineage>
</organism>
<dbReference type="Proteomes" id="UP000053660">
    <property type="component" value="Unassembled WGS sequence"/>
</dbReference>
<protein>
    <submittedName>
        <fullName evidence="2">Uncharacterized protein</fullName>
    </submittedName>
</protein>
<evidence type="ECO:0000256" key="1">
    <source>
        <dbReference type="SAM" id="MobiDB-lite"/>
    </source>
</evidence>
<feature type="non-terminal residue" evidence="2">
    <location>
        <position position="1"/>
    </location>
</feature>
<reference evidence="2 3" key="1">
    <citation type="submission" date="2014-03" db="EMBL/GenBank/DDBJ databases">
        <title>Draft genome of the hookworm Oesophagostomum dentatum.</title>
        <authorList>
            <person name="Mitreva M."/>
        </authorList>
    </citation>
    <scope>NUCLEOTIDE SEQUENCE [LARGE SCALE GENOMIC DNA]</scope>
    <source>
        <strain evidence="2 3">OD-Hann</strain>
    </source>
</reference>
<proteinExistence type="predicted"/>